<organism evidence="1">
    <name type="scientific">Timema californicum</name>
    <name type="common">California timema</name>
    <name type="synonym">Walking stick</name>
    <dbReference type="NCBI Taxonomy" id="61474"/>
    <lineage>
        <taxon>Eukaryota</taxon>
        <taxon>Metazoa</taxon>
        <taxon>Ecdysozoa</taxon>
        <taxon>Arthropoda</taxon>
        <taxon>Hexapoda</taxon>
        <taxon>Insecta</taxon>
        <taxon>Pterygota</taxon>
        <taxon>Neoptera</taxon>
        <taxon>Polyneoptera</taxon>
        <taxon>Phasmatodea</taxon>
        <taxon>Timematodea</taxon>
        <taxon>Timematoidea</taxon>
        <taxon>Timematidae</taxon>
        <taxon>Timema</taxon>
    </lineage>
</organism>
<dbReference type="EMBL" id="OE179807">
    <property type="protein sequence ID" value="CAD7569801.1"/>
    <property type="molecule type" value="Genomic_DNA"/>
</dbReference>
<gene>
    <name evidence="1" type="ORF">TCMB3V08_LOCUS2524</name>
</gene>
<protein>
    <submittedName>
        <fullName evidence="1">(California timema) hypothetical protein</fullName>
    </submittedName>
</protein>
<sequence>MSEGGVLGASENHFEKTFTRDYRDSNLDFPIIDSLLYCESGALDHVAAEAGVKSIPAQRNPLQPSCTITRNVYFTTRQVKRIQSSLPTLSHHYDNYSSPMASLVLTDSSQLTSHTQHLGEAVIGCQVRYSRSSGQRLSGYVVNS</sequence>
<name>A0A7R9IZQ4_TIMCA</name>
<dbReference type="AlphaFoldDB" id="A0A7R9IZQ4"/>
<reference evidence="1" key="1">
    <citation type="submission" date="2020-11" db="EMBL/GenBank/DDBJ databases">
        <authorList>
            <person name="Tran Van P."/>
        </authorList>
    </citation>
    <scope>NUCLEOTIDE SEQUENCE</scope>
</reference>
<evidence type="ECO:0000313" key="1">
    <source>
        <dbReference type="EMBL" id="CAD7569801.1"/>
    </source>
</evidence>
<accession>A0A7R9IZQ4</accession>
<proteinExistence type="predicted"/>